<feature type="compositionally biased region" description="Low complexity" evidence="1">
    <location>
        <begin position="179"/>
        <end position="196"/>
    </location>
</feature>
<feature type="region of interest" description="Disordered" evidence="1">
    <location>
        <begin position="95"/>
        <end position="123"/>
    </location>
</feature>
<dbReference type="Proteomes" id="UP000664859">
    <property type="component" value="Unassembled WGS sequence"/>
</dbReference>
<evidence type="ECO:0000256" key="1">
    <source>
        <dbReference type="SAM" id="MobiDB-lite"/>
    </source>
</evidence>
<dbReference type="EMBL" id="JAFCMP010000035">
    <property type="protein sequence ID" value="KAG5190300.1"/>
    <property type="molecule type" value="Genomic_DNA"/>
</dbReference>
<name>A0A836CKV1_9STRA</name>
<accession>A0A836CKV1</accession>
<evidence type="ECO:0000313" key="2">
    <source>
        <dbReference type="EMBL" id="KAG5190300.1"/>
    </source>
</evidence>
<evidence type="ECO:0000313" key="3">
    <source>
        <dbReference type="Proteomes" id="UP000664859"/>
    </source>
</evidence>
<sequence length="270" mass="27093">MTCLEHRRVYASAWNGAKLLLTEFDARDATGQRVITRTPLFKSLLEDMLQRGPAAAAAAPGEAAAAAAAAADGLPAAAAPPHAETGPQAMLRRMATAPPEAAPPPAASPPPLSTSAPPSFDFTLPWQLEPAAAARGAPQVLAHPQPLRPVYDPFEHELGDAAAAAAAAPPAPAGGQPRSSDGAQASNGGSSSGSSGFASAMGNMASFEGPFFFQHMAQVRVSSSGGARPAALQQRGDGECGGGSSGSAQAAADAQLDDPELLQHLAGLPR</sequence>
<proteinExistence type="predicted"/>
<comment type="caution">
    <text evidence="2">The sequence shown here is derived from an EMBL/GenBank/DDBJ whole genome shotgun (WGS) entry which is preliminary data.</text>
</comment>
<feature type="region of interest" description="Disordered" evidence="1">
    <location>
        <begin position="162"/>
        <end position="196"/>
    </location>
</feature>
<dbReference type="AlphaFoldDB" id="A0A836CKV1"/>
<keyword evidence="3" id="KW-1185">Reference proteome</keyword>
<protein>
    <submittedName>
        <fullName evidence="2">Uncharacterized protein</fullName>
    </submittedName>
</protein>
<gene>
    <name evidence="2" type="ORF">JKP88DRAFT_242995</name>
</gene>
<feature type="compositionally biased region" description="Pro residues" evidence="1">
    <location>
        <begin position="100"/>
        <end position="112"/>
    </location>
</feature>
<reference evidence="2" key="1">
    <citation type="submission" date="2021-02" db="EMBL/GenBank/DDBJ databases">
        <title>First Annotated Genome of the Yellow-green Alga Tribonema minus.</title>
        <authorList>
            <person name="Mahan K.M."/>
        </authorList>
    </citation>
    <scope>NUCLEOTIDE SEQUENCE</scope>
    <source>
        <strain evidence="2">UTEX B ZZ1240</strain>
    </source>
</reference>
<organism evidence="2 3">
    <name type="scientific">Tribonema minus</name>
    <dbReference type="NCBI Taxonomy" id="303371"/>
    <lineage>
        <taxon>Eukaryota</taxon>
        <taxon>Sar</taxon>
        <taxon>Stramenopiles</taxon>
        <taxon>Ochrophyta</taxon>
        <taxon>PX clade</taxon>
        <taxon>Xanthophyceae</taxon>
        <taxon>Tribonematales</taxon>
        <taxon>Tribonemataceae</taxon>
        <taxon>Tribonema</taxon>
    </lineage>
</organism>
<feature type="region of interest" description="Disordered" evidence="1">
    <location>
        <begin position="223"/>
        <end position="259"/>
    </location>
</feature>